<evidence type="ECO:0000256" key="2">
    <source>
        <dbReference type="SAM" id="MobiDB-lite"/>
    </source>
</evidence>
<dbReference type="PANTHER" id="PTHR34894">
    <property type="entry name" value="SAM-DEPENDENT METHYLTRANSFERASE RSMI, CONSERVED SITE"/>
    <property type="match status" value="1"/>
</dbReference>
<feature type="compositionally biased region" description="Low complexity" evidence="2">
    <location>
        <begin position="1"/>
        <end position="21"/>
    </location>
</feature>
<evidence type="ECO:0000313" key="3">
    <source>
        <dbReference type="EMBL" id="CAE0763108.1"/>
    </source>
</evidence>
<sequence length="628" mass="67334">MPSALSRDSSSFSVAGASASAEKMTTDLVNRAQQGFEELREELLAQVRDVEGLSLALDKLQREKAEAQRALDAAAADLRTGRAGPGGGERVIHTLSGVLQRRFKAAKQDLAPQLAREGDEIRQTRVEDDPDGSLGAVIAASKRQLAQPFRVPKPHQTAGRASGGGQSGVTVIWRPVSLDAAVQTEQDSKGAGTLSLNTSADESFASVRTNSMRAKQKRSGRFEGSKSVLRTAKERQNGSFKSNCLNAGPATKALSPTTPQRSPASSPLSQRRLVRSNTSSRLILHLPQALSVLMRIKNSGVISGRPMSREALMPLLWQLIEDWQESAKEAEAALGAAVPAFAKVLYSHFLRQFGLHAIAEEKIHDLLASLEAHKSSCHRAQVIGRLIGLWKPLPPHGADFALALLSKLVAATLALNVPPRPFAAATSTAAAATAAVRRTVVDSASGGVDDGLSAYCATDAAAKVLPTLMSKEQTEAILTSVQDSAPPLDQRLTDGTTGKTPRVNLDLLLTNTLAEWSKSDEKEQRELTRELLSIFEAKLVNVGPITLNVFTEAVSQMRMPSTRILELYDLVIDESAASGAQLGVISADVFARVLEAPFREFKMRGRIKKLLNAHRLIRGNSAQISVAT</sequence>
<keyword evidence="1" id="KW-0175">Coiled coil</keyword>
<accession>A0A7S4BE99</accession>
<dbReference type="EMBL" id="HBIZ01024810">
    <property type="protein sequence ID" value="CAE0763108.1"/>
    <property type="molecule type" value="Transcribed_RNA"/>
</dbReference>
<proteinExistence type="predicted"/>
<name>A0A7S4BE99_CHRCT</name>
<gene>
    <name evidence="3" type="ORF">PCAR00345_LOCUS15720</name>
</gene>
<feature type="region of interest" description="Disordered" evidence="2">
    <location>
        <begin position="1"/>
        <end position="23"/>
    </location>
</feature>
<feature type="compositionally biased region" description="Polar residues" evidence="2">
    <location>
        <begin position="254"/>
        <end position="272"/>
    </location>
</feature>
<protein>
    <submittedName>
        <fullName evidence="3">Uncharacterized protein</fullName>
    </submittedName>
</protein>
<evidence type="ECO:0000256" key="1">
    <source>
        <dbReference type="SAM" id="Coils"/>
    </source>
</evidence>
<organism evidence="3">
    <name type="scientific">Chrysotila carterae</name>
    <name type="common">Marine alga</name>
    <name type="synonym">Syracosphaera carterae</name>
    <dbReference type="NCBI Taxonomy" id="13221"/>
    <lineage>
        <taxon>Eukaryota</taxon>
        <taxon>Haptista</taxon>
        <taxon>Haptophyta</taxon>
        <taxon>Prymnesiophyceae</taxon>
        <taxon>Isochrysidales</taxon>
        <taxon>Isochrysidaceae</taxon>
        <taxon>Chrysotila</taxon>
    </lineage>
</organism>
<feature type="coiled-coil region" evidence="1">
    <location>
        <begin position="50"/>
        <end position="77"/>
    </location>
</feature>
<reference evidence="3" key="1">
    <citation type="submission" date="2021-01" db="EMBL/GenBank/DDBJ databases">
        <authorList>
            <person name="Corre E."/>
            <person name="Pelletier E."/>
            <person name="Niang G."/>
            <person name="Scheremetjew M."/>
            <person name="Finn R."/>
            <person name="Kale V."/>
            <person name="Holt S."/>
            <person name="Cochrane G."/>
            <person name="Meng A."/>
            <person name="Brown T."/>
            <person name="Cohen L."/>
        </authorList>
    </citation>
    <scope>NUCLEOTIDE SEQUENCE</scope>
    <source>
        <strain evidence="3">CCMP645</strain>
    </source>
</reference>
<dbReference type="AlphaFoldDB" id="A0A7S4BE99"/>
<dbReference type="PANTHER" id="PTHR34894:SF5">
    <property type="entry name" value="EF-HAND DOMAIN-CONTAINING PROTEIN"/>
    <property type="match status" value="1"/>
</dbReference>
<feature type="region of interest" description="Disordered" evidence="2">
    <location>
        <begin position="205"/>
        <end position="272"/>
    </location>
</feature>